<dbReference type="SUPFAM" id="SSF47592">
    <property type="entry name" value="SWIB/MDM2 domain"/>
    <property type="match status" value="1"/>
</dbReference>
<dbReference type="Proteomes" id="UP001212411">
    <property type="component" value="Chromosome 1"/>
</dbReference>
<feature type="domain" description="DM2" evidence="1">
    <location>
        <begin position="200"/>
        <end position="277"/>
    </location>
</feature>
<evidence type="ECO:0000313" key="2">
    <source>
        <dbReference type="EMBL" id="WBW72232.1"/>
    </source>
</evidence>
<dbReference type="SMART" id="SM00151">
    <property type="entry name" value="SWIB"/>
    <property type="match status" value="1"/>
</dbReference>
<evidence type="ECO:0000259" key="1">
    <source>
        <dbReference type="PROSITE" id="PS51925"/>
    </source>
</evidence>
<dbReference type="InterPro" id="IPR019835">
    <property type="entry name" value="SWIB_domain"/>
</dbReference>
<dbReference type="PANTHER" id="PTHR13844">
    <property type="entry name" value="SWI/SNF-RELATED MATRIX-ASSOCIATED ACTIN-DEPENDENT REGULATOR OF CHROMATIN SUBFAMILY D"/>
    <property type="match status" value="1"/>
</dbReference>
<dbReference type="KEGG" id="som:SOMG_01711"/>
<evidence type="ECO:0000313" key="3">
    <source>
        <dbReference type="Proteomes" id="UP001212411"/>
    </source>
</evidence>
<dbReference type="CDD" id="cd10568">
    <property type="entry name" value="SWIB_like"/>
    <property type="match status" value="1"/>
</dbReference>
<dbReference type="PROSITE" id="PS51925">
    <property type="entry name" value="SWIB_MDM2"/>
    <property type="match status" value="1"/>
</dbReference>
<accession>A0AAE9W9J0</accession>
<dbReference type="Pfam" id="PF02201">
    <property type="entry name" value="SWIB"/>
    <property type="match status" value="1"/>
</dbReference>
<dbReference type="Gene3D" id="1.10.245.10">
    <property type="entry name" value="SWIB/MDM2 domain"/>
    <property type="match status" value="1"/>
</dbReference>
<name>A0AAE9W9J0_9SCHI</name>
<gene>
    <name evidence="2" type="primary">ssr3</name>
    <name evidence="2" type="ORF">SOMG_01711</name>
</gene>
<proteinExistence type="predicted"/>
<keyword evidence="3" id="KW-1185">Reference proteome</keyword>
<dbReference type="InterPro" id="IPR003121">
    <property type="entry name" value="SWIB_MDM2_domain"/>
</dbReference>
<dbReference type="GeneID" id="80875193"/>
<dbReference type="AlphaFoldDB" id="A0AAE9W9J0"/>
<dbReference type="RefSeq" id="XP_056036475.1">
    <property type="nucleotide sequence ID" value="XM_056180504.1"/>
</dbReference>
<organism evidence="2 3">
    <name type="scientific">Schizosaccharomyces osmophilus</name>
    <dbReference type="NCBI Taxonomy" id="2545709"/>
    <lineage>
        <taxon>Eukaryota</taxon>
        <taxon>Fungi</taxon>
        <taxon>Dikarya</taxon>
        <taxon>Ascomycota</taxon>
        <taxon>Taphrinomycotina</taxon>
        <taxon>Schizosaccharomycetes</taxon>
        <taxon>Schizosaccharomycetales</taxon>
        <taxon>Schizosaccharomycetaceae</taxon>
        <taxon>Schizosaccharomyces</taxon>
    </lineage>
</organism>
<sequence>MSGNPNQNGKINERDAKEAGELKKEIRLIEREIPEKLLETIPEANQYVELQEIEKRLDSLIVRKRFDLQDSLSRQSKKTRAVRIFIRKTLENQAFQNLHEKNNIQSNDLTSLSVPSWTIHMEGRLIPGNEEDKNQLDEIPFTTLFKKIAFQVHRSEELYPESNYVEWNKLSNGANLANELRIKRNGDQNVNISILLYPDEHPERYKLSNAFANLLGIKEGTRPIIVAALWQYIKFHRLQDLEEKRLINCDKGLRDLFETDRLYFPRIPELMNRFLEPLDPIVLSFGLNVNEESDKPFETFDVFVNADDPKQTQTRTFLTNVMNQNEIKILDEKISSFIEAIHYSKSKHDFMRQFSEDPVLFIHRWTESQSKDLEVILDGSETNIAEKRDSKYYQQPWVEESAFHFLNRLNSKKQQEILNASTRK</sequence>
<protein>
    <submittedName>
        <fullName evidence="2">SWI/SNF and RSC complex subunit Ssr3</fullName>
    </submittedName>
</protein>
<reference evidence="2 3" key="1">
    <citation type="journal article" date="2023" name="G3 (Bethesda)">
        <title>A high-quality reference genome for the fission yeast Schizosaccharomyces osmophilus.</title>
        <authorList>
            <person name="Jia G.S."/>
            <person name="Zhang W.C."/>
            <person name="Liang Y."/>
            <person name="Liu X.H."/>
            <person name="Rhind N."/>
            <person name="Pidoux A."/>
            <person name="Brysch-Herzberg M."/>
            <person name="Du L.L."/>
        </authorList>
    </citation>
    <scope>NUCLEOTIDE SEQUENCE [LARGE SCALE GENOMIC DNA]</scope>
    <source>
        <strain evidence="2 3">CBS 15793</strain>
    </source>
</reference>
<dbReference type="EMBL" id="CP115611">
    <property type="protein sequence ID" value="WBW72232.1"/>
    <property type="molecule type" value="Genomic_DNA"/>
</dbReference>
<dbReference type="InterPro" id="IPR036885">
    <property type="entry name" value="SWIB_MDM2_dom_sf"/>
</dbReference>